<proteinExistence type="inferred from homology"/>
<feature type="compositionally biased region" description="Polar residues" evidence="7">
    <location>
        <begin position="125"/>
        <end position="135"/>
    </location>
</feature>
<keyword evidence="5" id="KW-0716">Sensory transduction</keyword>
<dbReference type="PANTHER" id="PTHR21066:SF9">
    <property type="entry name" value="ODORANT-BINDING PROTEIN 59A"/>
    <property type="match status" value="1"/>
</dbReference>
<keyword evidence="8" id="KW-0732">Signal</keyword>
<evidence type="ECO:0000313" key="10">
    <source>
        <dbReference type="Proteomes" id="UP001107558"/>
    </source>
</evidence>
<gene>
    <name evidence="9" type="ORF">PVAND_007070</name>
</gene>
<evidence type="ECO:0000256" key="5">
    <source>
        <dbReference type="ARBA" id="ARBA00022606"/>
    </source>
</evidence>
<feature type="signal peptide" evidence="8">
    <location>
        <begin position="1"/>
        <end position="22"/>
    </location>
</feature>
<feature type="chain" id="PRO_5039954330" description="Odorant binding protein" evidence="8">
    <location>
        <begin position="23"/>
        <end position="271"/>
    </location>
</feature>
<dbReference type="Proteomes" id="UP001107558">
    <property type="component" value="Chromosome 2"/>
</dbReference>
<evidence type="ECO:0000256" key="2">
    <source>
        <dbReference type="ARBA" id="ARBA00008098"/>
    </source>
</evidence>
<accession>A0A9J6C5W6</accession>
<dbReference type="InterPro" id="IPR006170">
    <property type="entry name" value="PBP/GOBP"/>
</dbReference>
<dbReference type="AlphaFoldDB" id="A0A9J6C5W6"/>
<dbReference type="Gene3D" id="1.10.238.20">
    <property type="entry name" value="Pheromone/general odorant binding protein domain"/>
    <property type="match status" value="1"/>
</dbReference>
<sequence>MTCILICLLILGCGFLASNILALKCVTPDGLQVDEVRKVIKKCMKKVTSDVDSDMLKIYDEYENFDDQQSEREVSGNDSARYRGNNRMNNYNNNYNPSRPRVGHNYDYYSQTGGNYRRNDRHDPSQYNPYQLTYGNNNNYNNNQRRNFHYNSNGQNKNNNDNSTAVAAVDIDKHERDRSCILQCFFQELKMTNDEGFPDRNRMISVLTKQLRDKELKDFYVDSIQECSRMVSLDEPKVQRDSCFYSKNLIICLTERAKMNCVDWNTDTVLF</sequence>
<organism evidence="9 10">
    <name type="scientific">Polypedilum vanderplanki</name>
    <name type="common">Sleeping chironomid midge</name>
    <dbReference type="NCBI Taxonomy" id="319348"/>
    <lineage>
        <taxon>Eukaryota</taxon>
        <taxon>Metazoa</taxon>
        <taxon>Ecdysozoa</taxon>
        <taxon>Arthropoda</taxon>
        <taxon>Hexapoda</taxon>
        <taxon>Insecta</taxon>
        <taxon>Pterygota</taxon>
        <taxon>Neoptera</taxon>
        <taxon>Endopterygota</taxon>
        <taxon>Diptera</taxon>
        <taxon>Nematocera</taxon>
        <taxon>Chironomoidea</taxon>
        <taxon>Chironomidae</taxon>
        <taxon>Chironominae</taxon>
        <taxon>Polypedilum</taxon>
        <taxon>Polypedilum</taxon>
    </lineage>
</organism>
<reference evidence="9" key="1">
    <citation type="submission" date="2021-03" db="EMBL/GenBank/DDBJ databases">
        <title>Chromosome level genome of the anhydrobiotic midge Polypedilum vanderplanki.</title>
        <authorList>
            <person name="Yoshida Y."/>
            <person name="Kikawada T."/>
            <person name="Gusev O."/>
        </authorList>
    </citation>
    <scope>NUCLEOTIDE SEQUENCE</scope>
    <source>
        <strain evidence="9">NIAS01</strain>
        <tissue evidence="9">Whole body or cell culture</tissue>
    </source>
</reference>
<feature type="compositionally biased region" description="Low complexity" evidence="7">
    <location>
        <begin position="136"/>
        <end position="161"/>
    </location>
</feature>
<feature type="compositionally biased region" description="Low complexity" evidence="7">
    <location>
        <begin position="82"/>
        <end position="96"/>
    </location>
</feature>
<protein>
    <recommendedName>
        <fullName evidence="11">Odorant binding protein</fullName>
    </recommendedName>
</protein>
<dbReference type="InterPro" id="IPR036728">
    <property type="entry name" value="PBP_GOBP_sf"/>
</dbReference>
<keyword evidence="10" id="KW-1185">Reference proteome</keyword>
<keyword evidence="3" id="KW-0813">Transport</keyword>
<dbReference type="OrthoDB" id="8194482at2759"/>
<name>A0A9J6C5W6_POLVA</name>
<dbReference type="GO" id="GO:0005576">
    <property type="term" value="C:extracellular region"/>
    <property type="evidence" value="ECO:0007669"/>
    <property type="project" value="UniProtKB-SubCell"/>
</dbReference>
<evidence type="ECO:0000256" key="3">
    <source>
        <dbReference type="ARBA" id="ARBA00022448"/>
    </source>
</evidence>
<evidence type="ECO:0000256" key="4">
    <source>
        <dbReference type="ARBA" id="ARBA00022525"/>
    </source>
</evidence>
<comment type="similarity">
    <text evidence="2">Belongs to the PBP/GOBP family.</text>
</comment>
<feature type="region of interest" description="Disordered" evidence="7">
    <location>
        <begin position="67"/>
        <end position="161"/>
    </location>
</feature>
<evidence type="ECO:0008006" key="11">
    <source>
        <dbReference type="Google" id="ProtNLM"/>
    </source>
</evidence>
<dbReference type="GO" id="GO:0007608">
    <property type="term" value="P:sensory perception of smell"/>
    <property type="evidence" value="ECO:0007669"/>
    <property type="project" value="UniProtKB-KW"/>
</dbReference>
<dbReference type="SUPFAM" id="SSF47565">
    <property type="entry name" value="Insect pheromone/odorant-binding proteins"/>
    <property type="match status" value="1"/>
</dbReference>
<keyword evidence="4" id="KW-0964">Secreted</keyword>
<evidence type="ECO:0000256" key="1">
    <source>
        <dbReference type="ARBA" id="ARBA00004613"/>
    </source>
</evidence>
<dbReference type="GO" id="GO:0005549">
    <property type="term" value="F:odorant binding"/>
    <property type="evidence" value="ECO:0007669"/>
    <property type="project" value="InterPro"/>
</dbReference>
<dbReference type="PANTHER" id="PTHR21066">
    <property type="entry name" value="ODORANT-BINDING PROTEIN 59A-RELATED"/>
    <property type="match status" value="1"/>
</dbReference>
<dbReference type="InterPro" id="IPR052295">
    <property type="entry name" value="Odorant-binding_protein"/>
</dbReference>
<evidence type="ECO:0000256" key="7">
    <source>
        <dbReference type="SAM" id="MobiDB-lite"/>
    </source>
</evidence>
<keyword evidence="6" id="KW-0552">Olfaction</keyword>
<evidence type="ECO:0000256" key="8">
    <source>
        <dbReference type="SAM" id="SignalP"/>
    </source>
</evidence>
<comment type="caution">
    <text evidence="9">The sequence shown here is derived from an EMBL/GenBank/DDBJ whole genome shotgun (WGS) entry which is preliminary data.</text>
</comment>
<evidence type="ECO:0000256" key="6">
    <source>
        <dbReference type="ARBA" id="ARBA00022725"/>
    </source>
</evidence>
<dbReference type="EMBL" id="JADBJN010000002">
    <property type="protein sequence ID" value="KAG5677301.1"/>
    <property type="molecule type" value="Genomic_DNA"/>
</dbReference>
<dbReference type="Pfam" id="PF01395">
    <property type="entry name" value="PBP_GOBP"/>
    <property type="match status" value="1"/>
</dbReference>
<comment type="subcellular location">
    <subcellularLocation>
        <location evidence="1">Secreted</location>
    </subcellularLocation>
</comment>
<evidence type="ECO:0000313" key="9">
    <source>
        <dbReference type="EMBL" id="KAG5677301.1"/>
    </source>
</evidence>